<accession>A0A4R6MCQ0</accession>
<dbReference type="EMBL" id="SNXC01000011">
    <property type="protein sequence ID" value="TDO98039.1"/>
    <property type="molecule type" value="Genomic_DNA"/>
</dbReference>
<dbReference type="PANTHER" id="PTHR37625">
    <property type="entry name" value="OUTER MEMBRANE LIPOPROTEIN-RELATED"/>
    <property type="match status" value="1"/>
</dbReference>
<comment type="caution">
    <text evidence="2">The sequence shown here is derived from an EMBL/GenBank/DDBJ whole genome shotgun (WGS) entry which is preliminary data.</text>
</comment>
<dbReference type="PANTHER" id="PTHR37625:SF4">
    <property type="entry name" value="OUTER MEMBRANE LIPOPROTEIN"/>
    <property type="match status" value="1"/>
</dbReference>
<reference evidence="2 3" key="1">
    <citation type="submission" date="2019-03" db="EMBL/GenBank/DDBJ databases">
        <title>Genomic Encyclopedia of Type Strains, Phase III (KMG-III): the genomes of soil and plant-associated and newly described type strains.</title>
        <authorList>
            <person name="Whitman W."/>
        </authorList>
    </citation>
    <scope>NUCLEOTIDE SEQUENCE [LARGE SCALE GENOMIC DNA]</scope>
    <source>
        <strain evidence="2 3">CECT 7378</strain>
    </source>
</reference>
<feature type="chain" id="PRO_5020877448" evidence="1">
    <location>
        <begin position="30"/>
        <end position="170"/>
    </location>
</feature>
<organism evidence="2 3">
    <name type="scientific">Marinomonas balearica</name>
    <dbReference type="NCBI Taxonomy" id="491947"/>
    <lineage>
        <taxon>Bacteria</taxon>
        <taxon>Pseudomonadati</taxon>
        <taxon>Pseudomonadota</taxon>
        <taxon>Gammaproteobacteria</taxon>
        <taxon>Oceanospirillales</taxon>
        <taxon>Oceanospirillaceae</taxon>
        <taxon>Marinomonas</taxon>
    </lineage>
</organism>
<evidence type="ECO:0000313" key="2">
    <source>
        <dbReference type="EMBL" id="TDO98039.1"/>
    </source>
</evidence>
<dbReference type="PROSITE" id="PS51257">
    <property type="entry name" value="PROKAR_LIPOPROTEIN"/>
    <property type="match status" value="1"/>
</dbReference>
<keyword evidence="3" id="KW-1185">Reference proteome</keyword>
<feature type="signal peptide" evidence="1">
    <location>
        <begin position="1"/>
        <end position="29"/>
    </location>
</feature>
<dbReference type="Pfam" id="PF12790">
    <property type="entry name" value="T6SS-SciN"/>
    <property type="match status" value="1"/>
</dbReference>
<evidence type="ECO:0000256" key="1">
    <source>
        <dbReference type="SAM" id="SignalP"/>
    </source>
</evidence>
<protein>
    <submittedName>
        <fullName evidence="2">Type VI secretion system protein VasD</fullName>
    </submittedName>
</protein>
<dbReference type="InterPro" id="IPR038706">
    <property type="entry name" value="Type_VI_SciN-like_sf"/>
</dbReference>
<dbReference type="InterPro" id="IPR017734">
    <property type="entry name" value="T6SS_SciN"/>
</dbReference>
<evidence type="ECO:0000313" key="3">
    <source>
        <dbReference type="Proteomes" id="UP000294656"/>
    </source>
</evidence>
<sequence length="170" mass="18929">MKTLSMIRLSIFSSLIGFVLMGCSSTSNSAFQPVLNIEVNIEATNDINVFDDGDARPVILRIYQLNDAGNFDKASFTSLYSDDQTVLADSLIDSKRLSAVLPGEKRTIMLDVQQQAKFLAIFAEFSNYETATAKSSVALVEDPESYPVFIAITHDKVEITQPVKESWWKF</sequence>
<proteinExistence type="predicted"/>
<gene>
    <name evidence="2" type="ORF">DFP79_1671</name>
</gene>
<dbReference type="Gene3D" id="2.60.40.4150">
    <property type="entry name" value="Type VI secretion system, lipoprotein SciN"/>
    <property type="match status" value="1"/>
</dbReference>
<dbReference type="RefSeq" id="WP_243730233.1">
    <property type="nucleotide sequence ID" value="NZ_SNXC01000011.1"/>
</dbReference>
<keyword evidence="1" id="KW-0732">Signal</keyword>
<name>A0A4R6MCQ0_9GAMM</name>
<dbReference type="NCBIfam" id="TIGR03352">
    <property type="entry name" value="VI_chp_3"/>
    <property type="match status" value="1"/>
</dbReference>
<dbReference type="AlphaFoldDB" id="A0A4R6MCQ0"/>
<dbReference type="Proteomes" id="UP000294656">
    <property type="component" value="Unassembled WGS sequence"/>
</dbReference>